<keyword evidence="7" id="KW-0472">Membrane</keyword>
<keyword evidence="7" id="KW-0812">Transmembrane</keyword>
<keyword evidence="5" id="KW-0720">Serine protease</keyword>
<dbReference type="InterPro" id="IPR008758">
    <property type="entry name" value="Peptidase_S28"/>
</dbReference>
<dbReference type="SUPFAM" id="SSF53474">
    <property type="entry name" value="alpha/beta-Hydrolases"/>
    <property type="match status" value="2"/>
</dbReference>
<evidence type="ECO:0000313" key="10">
    <source>
        <dbReference type="WBParaSite" id="SPAL_0000949800.1"/>
    </source>
</evidence>
<organism evidence="9 10">
    <name type="scientific">Strongyloides papillosus</name>
    <name type="common">Intestinal threadworm</name>
    <dbReference type="NCBI Taxonomy" id="174720"/>
    <lineage>
        <taxon>Eukaryota</taxon>
        <taxon>Metazoa</taxon>
        <taxon>Ecdysozoa</taxon>
        <taxon>Nematoda</taxon>
        <taxon>Chromadorea</taxon>
        <taxon>Rhabditida</taxon>
        <taxon>Tylenchina</taxon>
        <taxon>Panagrolaimomorpha</taxon>
        <taxon>Strongyloidoidea</taxon>
        <taxon>Strongyloididae</taxon>
        <taxon>Strongyloides</taxon>
    </lineage>
</organism>
<dbReference type="GO" id="GO:0008239">
    <property type="term" value="F:dipeptidyl-peptidase activity"/>
    <property type="evidence" value="ECO:0007669"/>
    <property type="project" value="TreeGrafter"/>
</dbReference>
<dbReference type="Gene3D" id="3.40.50.1820">
    <property type="entry name" value="alpha/beta hydrolase"/>
    <property type="match status" value="1"/>
</dbReference>
<feature type="chain" id="PRO_5005894960" evidence="8">
    <location>
        <begin position="30"/>
        <end position="581"/>
    </location>
</feature>
<dbReference type="FunFam" id="1.20.120.980:FF:000007">
    <property type="entry name" value="Predicted protein"/>
    <property type="match status" value="1"/>
</dbReference>
<keyword evidence="2" id="KW-0645">Protease</keyword>
<proteinExistence type="inferred from homology"/>
<keyword evidence="7" id="KW-1133">Transmembrane helix</keyword>
<evidence type="ECO:0000256" key="2">
    <source>
        <dbReference type="ARBA" id="ARBA00022670"/>
    </source>
</evidence>
<dbReference type="PANTHER" id="PTHR11010">
    <property type="entry name" value="PROTEASE S28 PRO-X CARBOXYPEPTIDASE-RELATED"/>
    <property type="match status" value="1"/>
</dbReference>
<dbReference type="STRING" id="174720.A0A0N5BUH8"/>
<keyword evidence="6" id="KW-0325">Glycoprotein</keyword>
<evidence type="ECO:0000256" key="6">
    <source>
        <dbReference type="ARBA" id="ARBA00023180"/>
    </source>
</evidence>
<keyword evidence="9" id="KW-1185">Reference proteome</keyword>
<evidence type="ECO:0000256" key="7">
    <source>
        <dbReference type="SAM" id="Phobius"/>
    </source>
</evidence>
<dbReference type="InterPro" id="IPR029058">
    <property type="entry name" value="AB_hydrolase_fold"/>
</dbReference>
<dbReference type="WBParaSite" id="SPAL_0000949800.1">
    <property type="protein sequence ID" value="SPAL_0000949800.1"/>
    <property type="gene ID" value="SPAL_0000949800"/>
</dbReference>
<evidence type="ECO:0000256" key="8">
    <source>
        <dbReference type="SAM" id="SignalP"/>
    </source>
</evidence>
<protein>
    <submittedName>
        <fullName evidence="10">Peptidase S28</fullName>
    </submittedName>
</protein>
<dbReference type="PANTHER" id="PTHR11010:SF104">
    <property type="entry name" value="SERINE PROTEASE PCP-1-RELATED"/>
    <property type="match status" value="1"/>
</dbReference>
<sequence>MLLGFNLSANKANMKILLLLFVTLSCTLGIHKFPKYAANRDTSSYQYETKTFTVPVDEFSEAITDKYQMKYLVNDTYYKNGGPIFFYTGNEGFIESFAENTGIMWDLAPVYNAAVVFAEHRYYGLPENRPYGTSSKSSTAHLGYLTPDQALADYAKLIVYLKENRYNNTAMKVISFGGSYGGMLSFWFRIKYPHIVDGAWASSAPVIYFQGSGLSYGAFDKVSTATFAASGCNTTMINYGWKALRNIASTQDGINWINKNFNIEPKSILKTSNDVNYVIAYIQEAFEYMAMTDYGYDTNFLKPMPGLPVHVACQYLNGSSSDDKTIALNLYKAAMIYYNYNNPNGTNCVNPNVCGDEGTASLGDPDYWNWQECTSLVITQCSQGEPNDMFENTCGTTGPVGNLKLSCPYTFGKIGWNDNYLQPTEIPTKYGLKFDSISNVILTTGTYDPWYGGCLHADSPGMKEAQTKRGFYVLEIKGAAHHADLRQPNTCDSPNLVRARFEITRIINCWVNPSDPKCSNFPFAIDDFGAFEPQDTSKCSYIYGKYPWGQKEQTSSGMKTSVISFINIFALTFVSFLINRF</sequence>
<keyword evidence="4" id="KW-0378">Hydrolase</keyword>
<dbReference type="Pfam" id="PF05577">
    <property type="entry name" value="Peptidase_S28"/>
    <property type="match status" value="1"/>
</dbReference>
<evidence type="ECO:0000256" key="1">
    <source>
        <dbReference type="ARBA" id="ARBA00011079"/>
    </source>
</evidence>
<dbReference type="GO" id="GO:0070008">
    <property type="term" value="F:serine-type exopeptidase activity"/>
    <property type="evidence" value="ECO:0007669"/>
    <property type="project" value="InterPro"/>
</dbReference>
<feature type="transmembrane region" description="Helical" evidence="7">
    <location>
        <begin position="560"/>
        <end position="578"/>
    </location>
</feature>
<name>A0A0N5BUH8_STREA</name>
<comment type="similarity">
    <text evidence="1">Belongs to the peptidase S28 family.</text>
</comment>
<evidence type="ECO:0000256" key="5">
    <source>
        <dbReference type="ARBA" id="ARBA00022825"/>
    </source>
</evidence>
<evidence type="ECO:0000313" key="9">
    <source>
        <dbReference type="Proteomes" id="UP000046392"/>
    </source>
</evidence>
<evidence type="ECO:0000256" key="4">
    <source>
        <dbReference type="ARBA" id="ARBA00022801"/>
    </source>
</evidence>
<dbReference type="AlphaFoldDB" id="A0A0N5BUH8"/>
<evidence type="ECO:0000256" key="3">
    <source>
        <dbReference type="ARBA" id="ARBA00022729"/>
    </source>
</evidence>
<accession>A0A0N5BUH8</accession>
<dbReference type="GO" id="GO:0006508">
    <property type="term" value="P:proteolysis"/>
    <property type="evidence" value="ECO:0007669"/>
    <property type="project" value="UniProtKB-KW"/>
</dbReference>
<feature type="signal peptide" evidence="8">
    <location>
        <begin position="1"/>
        <end position="29"/>
    </location>
</feature>
<dbReference type="Proteomes" id="UP000046392">
    <property type="component" value="Unplaced"/>
</dbReference>
<reference evidence="10" key="1">
    <citation type="submission" date="2017-02" db="UniProtKB">
        <authorList>
            <consortium name="WormBaseParasite"/>
        </authorList>
    </citation>
    <scope>IDENTIFICATION</scope>
</reference>
<keyword evidence="3 8" id="KW-0732">Signal</keyword>
<dbReference type="Gene3D" id="1.20.120.980">
    <property type="entry name" value="Serine carboxypeptidase S28, SKS domain"/>
    <property type="match status" value="1"/>
</dbReference>
<dbReference type="InterPro" id="IPR042269">
    <property type="entry name" value="Ser_carbopepase_S28_SKS"/>
</dbReference>